<dbReference type="PANTHER" id="PTHR43022:SF1">
    <property type="entry name" value="PROTEIN SMF"/>
    <property type="match status" value="1"/>
</dbReference>
<dbReference type="Pfam" id="PF17782">
    <property type="entry name" value="WHD_DprA"/>
    <property type="match status" value="1"/>
</dbReference>
<dbReference type="SUPFAM" id="SSF102405">
    <property type="entry name" value="MCP/YpsA-like"/>
    <property type="match status" value="1"/>
</dbReference>
<protein>
    <submittedName>
        <fullName evidence="4">DNA protecting protein DprA</fullName>
    </submittedName>
</protein>
<dbReference type="eggNOG" id="COG0758">
    <property type="taxonomic scope" value="Bacteria"/>
</dbReference>
<feature type="domain" description="Smf/DprA SLOG" evidence="2">
    <location>
        <begin position="81"/>
        <end position="286"/>
    </location>
</feature>
<organism evidence="4 5">
    <name type="scientific">Chloroflexus aggregans (strain MD-66 / DSM 9485)</name>
    <dbReference type="NCBI Taxonomy" id="326427"/>
    <lineage>
        <taxon>Bacteria</taxon>
        <taxon>Bacillati</taxon>
        <taxon>Chloroflexota</taxon>
        <taxon>Chloroflexia</taxon>
        <taxon>Chloroflexales</taxon>
        <taxon>Chloroflexineae</taxon>
        <taxon>Chloroflexaceae</taxon>
        <taxon>Chloroflexus</taxon>
    </lineage>
</organism>
<sequence length="362" mass="38409">MIDDTIRYYIGFNLTPGIGPLRLSRLIERCGSVAAAWHADDATMVAAGLDARSIANLRTARQTLDLDVEVARLRAHGITPLAITDPAYPPLLRMIAAPPPLLYVRGTMTASDQRAIAIVGTRHPTPYGREVTRRLARDLAVVGITIVSGLALGVDTIAHTAALEAGGRTLAVLACGADRVYPERNRILAEQIVTAGALISDYPLGTPPAPLNFPPRNRIIAGLSLATLVVEAREDSGALITVQFALDQGRDVMAVPGSIFNPLSAGPHRLIREGAAIITSAQDVLGVLNLEGRSDLHEPPLELALTAEEEAIYRVVESEPQHIDVIGRAAGQAAATTAAALALLELKGLVRQVAPLYYARGR</sequence>
<comment type="similarity">
    <text evidence="1">Belongs to the DprA/Smf family.</text>
</comment>
<dbReference type="Proteomes" id="UP000002508">
    <property type="component" value="Chromosome"/>
</dbReference>
<dbReference type="Pfam" id="PF02481">
    <property type="entry name" value="DNA_processg_A"/>
    <property type="match status" value="1"/>
</dbReference>
<dbReference type="GO" id="GO:0009294">
    <property type="term" value="P:DNA-mediated transformation"/>
    <property type="evidence" value="ECO:0007669"/>
    <property type="project" value="InterPro"/>
</dbReference>
<dbReference type="Gene3D" id="3.40.50.450">
    <property type="match status" value="1"/>
</dbReference>
<dbReference type="InterPro" id="IPR041614">
    <property type="entry name" value="DprA_WH"/>
</dbReference>
<gene>
    <name evidence="4" type="ordered locus">Cagg_0507</name>
</gene>
<feature type="domain" description="DprA winged helix" evidence="3">
    <location>
        <begin position="298"/>
        <end position="353"/>
    </location>
</feature>
<dbReference type="InterPro" id="IPR003488">
    <property type="entry name" value="DprA"/>
</dbReference>
<keyword evidence="5" id="KW-1185">Reference proteome</keyword>
<evidence type="ECO:0000313" key="5">
    <source>
        <dbReference type="Proteomes" id="UP000002508"/>
    </source>
</evidence>
<dbReference type="InterPro" id="IPR057666">
    <property type="entry name" value="DrpA_SLOG"/>
</dbReference>
<accession>B8G3R3</accession>
<evidence type="ECO:0000259" key="2">
    <source>
        <dbReference type="Pfam" id="PF02481"/>
    </source>
</evidence>
<evidence type="ECO:0000313" key="4">
    <source>
        <dbReference type="EMBL" id="ACL23446.1"/>
    </source>
</evidence>
<proteinExistence type="inferred from homology"/>
<dbReference type="AlphaFoldDB" id="B8G3R3"/>
<name>B8G3R3_CHLAD</name>
<dbReference type="NCBIfam" id="TIGR00732">
    <property type="entry name" value="dprA"/>
    <property type="match status" value="1"/>
</dbReference>
<dbReference type="HOGENOM" id="CLU_029601_1_1_0"/>
<reference evidence="4" key="1">
    <citation type="submission" date="2008-12" db="EMBL/GenBank/DDBJ databases">
        <title>Complete sequence of Chloroflexus aggregans DSM 9485.</title>
        <authorList>
            <consortium name="US DOE Joint Genome Institute"/>
            <person name="Lucas S."/>
            <person name="Copeland A."/>
            <person name="Lapidus A."/>
            <person name="Glavina del Rio T."/>
            <person name="Dalin E."/>
            <person name="Tice H."/>
            <person name="Pitluck S."/>
            <person name="Foster B."/>
            <person name="Larimer F."/>
            <person name="Land M."/>
            <person name="Hauser L."/>
            <person name="Kyrpides N."/>
            <person name="Mikhailova N."/>
            <person name="Bryant D."/>
            <person name="Richardson P."/>
        </authorList>
    </citation>
    <scope>NUCLEOTIDE SEQUENCE</scope>
    <source>
        <strain evidence="4">DSM 9485</strain>
    </source>
</reference>
<dbReference type="RefSeq" id="WP_012615812.1">
    <property type="nucleotide sequence ID" value="NC_011831.1"/>
</dbReference>
<evidence type="ECO:0000256" key="1">
    <source>
        <dbReference type="ARBA" id="ARBA00006525"/>
    </source>
</evidence>
<dbReference type="PANTHER" id="PTHR43022">
    <property type="entry name" value="PROTEIN SMF"/>
    <property type="match status" value="1"/>
</dbReference>
<evidence type="ECO:0000259" key="3">
    <source>
        <dbReference type="Pfam" id="PF17782"/>
    </source>
</evidence>
<dbReference type="KEGG" id="cag:Cagg_0507"/>
<dbReference type="EMBL" id="CP001337">
    <property type="protein sequence ID" value="ACL23446.1"/>
    <property type="molecule type" value="Genomic_DNA"/>
</dbReference>
<dbReference type="STRING" id="326427.Cagg_0507"/>